<name>K0JFB7_BRAPL</name>
<proteinExistence type="predicted"/>
<reference evidence="1 2" key="1">
    <citation type="journal article" date="2012" name="BMC Genomics">
        <title>Comparative genomics of Brachyspira pilosicoli strains: genome rearrangements, reductions and correlation of genetic compliment with phenotypic diversity.</title>
        <authorList>
            <person name="Mappley L.J."/>
            <person name="Black M.L."/>
            <person name="Abuoun M."/>
            <person name="Darby A.C."/>
            <person name="Woodward M.J."/>
            <person name="Parkhill J."/>
            <person name="Turner A.K."/>
            <person name="Bellgard M.I."/>
            <person name="La T."/>
            <person name="Phillips N.D."/>
            <person name="La Ragione R.M."/>
            <person name="Hampson D.J."/>
        </authorList>
    </citation>
    <scope>NUCLEOTIDE SEQUENCE [LARGE SCALE GENOMIC DNA]</scope>
    <source>
        <strain evidence="1">WesB</strain>
    </source>
</reference>
<dbReference type="OrthoDB" id="7068172at2"/>
<dbReference type="KEGG" id="bpw:WESB_0703"/>
<dbReference type="Proteomes" id="UP000003759">
    <property type="component" value="Chromosome"/>
</dbReference>
<dbReference type="PATRIC" id="fig|1161918.5.peg.2579"/>
<evidence type="ECO:0000313" key="2">
    <source>
        <dbReference type="Proteomes" id="UP000003759"/>
    </source>
</evidence>
<dbReference type="EMBL" id="HE793032">
    <property type="protein sequence ID" value="CCG56173.1"/>
    <property type="molecule type" value="Genomic_DNA"/>
</dbReference>
<sequence>MSCIYCFFSKENQMKLKKDCFGNPRYEETLKEYKKIYIDELKKINTIEQCECSNTIRDYIGNDNNKINLCFNCYNDFLVCIKNHISDIEKYFDEIIDIYDTYIKENIHIAYEKMKNFIIKIYKYRKKQTIFYSTPMFRVRPKGQYNIKDIREYFHIPFNKRFLTSNQRFSTTGKPMIYLSNSLQIALAEVNKKIDEVNAAIFLPSFSYNYDSTLYDIKNDIIDLLKNIISSISSGIKYDDKIFQSLFSIFSNHIFYNILTFPIQEEYRGPFIQEYVLPQLLTDILKYDDLNNDYIGIEYQSTKEYKWKITDMDMYQLESNYCFFIPYEDDNDYSNKFLERFFYYCDTENIISNEDFLLSIESLKNINLQLKNEGYNNSDIGLHLFSIKNHINDIVKYKGNDYYLSSNEGKIERTLIYGLIQNIIKHVYYLKNNNLIKKINEN</sequence>
<dbReference type="AlphaFoldDB" id="K0JFB7"/>
<gene>
    <name evidence="1" type="ORF">WESB_0703</name>
</gene>
<protein>
    <submittedName>
        <fullName evidence="1">Uncharacterized protein</fullName>
    </submittedName>
</protein>
<dbReference type="RefSeq" id="WP_014932594.1">
    <property type="nucleotide sequence ID" value="NC_018604.1"/>
</dbReference>
<evidence type="ECO:0000313" key="1">
    <source>
        <dbReference type="EMBL" id="CCG56173.1"/>
    </source>
</evidence>
<organism evidence="1 2">
    <name type="scientific">Brachyspira pilosicoli WesB</name>
    <dbReference type="NCBI Taxonomy" id="1161918"/>
    <lineage>
        <taxon>Bacteria</taxon>
        <taxon>Pseudomonadati</taxon>
        <taxon>Spirochaetota</taxon>
        <taxon>Spirochaetia</taxon>
        <taxon>Brachyspirales</taxon>
        <taxon>Brachyspiraceae</taxon>
        <taxon>Brachyspira</taxon>
    </lineage>
</organism>
<accession>K0JFB7</accession>
<dbReference type="HOGENOM" id="CLU_619198_0_0_12"/>